<dbReference type="Pfam" id="PF00098">
    <property type="entry name" value="zf-CCHC"/>
    <property type="match status" value="1"/>
</dbReference>
<organism evidence="4 5">
    <name type="scientific">Escallonia rubra</name>
    <dbReference type="NCBI Taxonomy" id="112253"/>
    <lineage>
        <taxon>Eukaryota</taxon>
        <taxon>Viridiplantae</taxon>
        <taxon>Streptophyta</taxon>
        <taxon>Embryophyta</taxon>
        <taxon>Tracheophyta</taxon>
        <taxon>Spermatophyta</taxon>
        <taxon>Magnoliopsida</taxon>
        <taxon>eudicotyledons</taxon>
        <taxon>Gunneridae</taxon>
        <taxon>Pentapetalae</taxon>
        <taxon>asterids</taxon>
        <taxon>campanulids</taxon>
        <taxon>Escalloniales</taxon>
        <taxon>Escalloniaceae</taxon>
        <taxon>Escallonia</taxon>
    </lineage>
</organism>
<evidence type="ECO:0000256" key="1">
    <source>
        <dbReference type="PROSITE-ProRule" id="PRU00047"/>
    </source>
</evidence>
<sequence length="265" mass="30482">MTWYDNYYRLSRFATNVIDTEERRATRFKNGLRYSLRKFLTAVTLDTYGQVLDKAQRVEKDVETGRKYYKEQRQKRGREESSLKGNDMVQPKSKTNNLAIKELVQNTQNPVEACKTCGKNHRDTYGQVLDKAQRVEKDVETGHTYYKEQRQKRGREESSLKGNDMVQPKSKTNNLAIKELVQNTQNPVEACKTCGKNHRGVCYWQSGACFNCQQQGHRIRDCPQPLKPQFTQGRGMQNQLPGNNQAGTTRARAYALTEKDATASP</sequence>
<evidence type="ECO:0000256" key="2">
    <source>
        <dbReference type="SAM" id="MobiDB-lite"/>
    </source>
</evidence>
<keyword evidence="1" id="KW-0862">Zinc</keyword>
<feature type="region of interest" description="Disordered" evidence="2">
    <location>
        <begin position="68"/>
        <end position="91"/>
    </location>
</feature>
<comment type="caution">
    <text evidence="4">The sequence shown here is derived from an EMBL/GenBank/DDBJ whole genome shotgun (WGS) entry which is preliminary data.</text>
</comment>
<dbReference type="GO" id="GO:0008270">
    <property type="term" value="F:zinc ion binding"/>
    <property type="evidence" value="ECO:0007669"/>
    <property type="project" value="UniProtKB-KW"/>
</dbReference>
<keyword evidence="1" id="KW-0479">Metal-binding</keyword>
<feature type="compositionally biased region" description="Polar residues" evidence="2">
    <location>
        <begin position="229"/>
        <end position="248"/>
    </location>
</feature>
<dbReference type="PANTHER" id="PTHR34482">
    <property type="entry name" value="DNA DAMAGE-INDUCIBLE PROTEIN 1-LIKE"/>
    <property type="match status" value="1"/>
</dbReference>
<reference evidence="4" key="1">
    <citation type="submission" date="2022-12" db="EMBL/GenBank/DDBJ databases">
        <title>Draft genome assemblies for two species of Escallonia (Escalloniales).</title>
        <authorList>
            <person name="Chanderbali A."/>
            <person name="Dervinis C."/>
            <person name="Anghel I."/>
            <person name="Soltis D."/>
            <person name="Soltis P."/>
            <person name="Zapata F."/>
        </authorList>
    </citation>
    <scope>NUCLEOTIDE SEQUENCE</scope>
    <source>
        <strain evidence="4">UCBG92.1500</strain>
        <tissue evidence="4">Leaf</tissue>
    </source>
</reference>
<dbReference type="SUPFAM" id="SSF57756">
    <property type="entry name" value="Retrovirus zinc finger-like domains"/>
    <property type="match status" value="1"/>
</dbReference>
<feature type="compositionally biased region" description="Basic and acidic residues" evidence="2">
    <location>
        <begin position="68"/>
        <end position="82"/>
    </location>
</feature>
<dbReference type="Proteomes" id="UP001187471">
    <property type="component" value="Unassembled WGS sequence"/>
</dbReference>
<dbReference type="PANTHER" id="PTHR34482:SF49">
    <property type="entry name" value="RETROTRANSPOSON GAG DOMAIN-CONTAINING PROTEIN"/>
    <property type="match status" value="1"/>
</dbReference>
<evidence type="ECO:0000313" key="5">
    <source>
        <dbReference type="Proteomes" id="UP001187471"/>
    </source>
</evidence>
<dbReference type="AlphaFoldDB" id="A0AA88U9P7"/>
<dbReference type="InterPro" id="IPR036875">
    <property type="entry name" value="Znf_CCHC_sf"/>
</dbReference>
<feature type="region of interest" description="Disordered" evidence="2">
    <location>
        <begin position="228"/>
        <end position="250"/>
    </location>
</feature>
<protein>
    <recommendedName>
        <fullName evidence="3">CCHC-type domain-containing protein</fullName>
    </recommendedName>
</protein>
<feature type="compositionally biased region" description="Basic and acidic residues" evidence="2">
    <location>
        <begin position="149"/>
        <end position="159"/>
    </location>
</feature>
<dbReference type="Gene3D" id="4.10.60.10">
    <property type="entry name" value="Zinc finger, CCHC-type"/>
    <property type="match status" value="1"/>
</dbReference>
<dbReference type="PROSITE" id="PS50158">
    <property type="entry name" value="ZF_CCHC"/>
    <property type="match status" value="1"/>
</dbReference>
<accession>A0AA88U9P7</accession>
<feature type="domain" description="CCHC-type" evidence="3">
    <location>
        <begin position="209"/>
        <end position="224"/>
    </location>
</feature>
<feature type="region of interest" description="Disordered" evidence="2">
    <location>
        <begin position="149"/>
        <end position="168"/>
    </location>
</feature>
<keyword evidence="1" id="KW-0863">Zinc-finger</keyword>
<evidence type="ECO:0000259" key="3">
    <source>
        <dbReference type="PROSITE" id="PS50158"/>
    </source>
</evidence>
<name>A0AA88U9P7_9ASTE</name>
<proteinExistence type="predicted"/>
<keyword evidence="5" id="KW-1185">Reference proteome</keyword>
<dbReference type="EMBL" id="JAVXUO010003053">
    <property type="protein sequence ID" value="KAK2967127.1"/>
    <property type="molecule type" value="Genomic_DNA"/>
</dbReference>
<dbReference type="SMART" id="SM00343">
    <property type="entry name" value="ZnF_C2HC"/>
    <property type="match status" value="1"/>
</dbReference>
<dbReference type="GO" id="GO:0003676">
    <property type="term" value="F:nucleic acid binding"/>
    <property type="evidence" value="ECO:0007669"/>
    <property type="project" value="InterPro"/>
</dbReference>
<gene>
    <name evidence="4" type="ORF">RJ640_006836</name>
</gene>
<dbReference type="InterPro" id="IPR001878">
    <property type="entry name" value="Znf_CCHC"/>
</dbReference>
<evidence type="ECO:0000313" key="4">
    <source>
        <dbReference type="EMBL" id="KAK2967127.1"/>
    </source>
</evidence>